<dbReference type="SUPFAM" id="SSF56176">
    <property type="entry name" value="FAD-binding/transporter-associated domain-like"/>
    <property type="match status" value="1"/>
</dbReference>
<dbReference type="InterPro" id="IPR016166">
    <property type="entry name" value="FAD-bd_PCMH"/>
</dbReference>
<accession>A0AAE3HJR5</accession>
<proteinExistence type="predicted"/>
<sequence>MTTTAPTMADGLIAELQERVRAATAAATPLVIHGSGSKAFCRPTVTGEPLDVSGLTGIVDYEPTELVVTVRAGTPLAELQAALAAEGQMLAFEPPAFAATATLGGTVACGLSGPRRPYAGALRDFVLGVRCLNGHGEDLRFGGQVMKNVAGYDIARLQAGAYGRLGVLLEISFKVLPLPEAETTVALELSPAAAIERMNRLAGRPLPLSAAAHIDGGLYLRFSGSAAAVAAACADCGGAVLTDAAAFWTAVREQQHDFFQTGRPLWRLSLPATAAMPAIDGADAADWLIDWGGAQRWLRAEAPATAVHAAAQAAGGWARGWRGVADDRRWPVQPAALQQLQHRLKAAFDPAAVFNHEADAAGGT</sequence>
<dbReference type="EMBL" id="JANUCT010000002">
    <property type="protein sequence ID" value="MCS3902324.1"/>
    <property type="molecule type" value="Genomic_DNA"/>
</dbReference>
<keyword evidence="2" id="KW-0274">FAD</keyword>
<dbReference type="NCBIfam" id="NF008439">
    <property type="entry name" value="PRK11282.1"/>
    <property type="match status" value="1"/>
</dbReference>
<name>A0AAE3HJR5_9GAMM</name>
<feature type="domain" description="FAD-binding PCMH-type" evidence="3">
    <location>
        <begin position="1"/>
        <end position="178"/>
    </location>
</feature>
<dbReference type="GO" id="GO:0071949">
    <property type="term" value="F:FAD binding"/>
    <property type="evidence" value="ECO:0007669"/>
    <property type="project" value="InterPro"/>
</dbReference>
<dbReference type="Pfam" id="PF01565">
    <property type="entry name" value="FAD_binding_4"/>
    <property type="match status" value="1"/>
</dbReference>
<dbReference type="InterPro" id="IPR016169">
    <property type="entry name" value="FAD-bd_PCMH_sub2"/>
</dbReference>
<evidence type="ECO:0000259" key="3">
    <source>
        <dbReference type="PROSITE" id="PS51387"/>
    </source>
</evidence>
<dbReference type="PANTHER" id="PTHR11748:SF103">
    <property type="entry name" value="GLYCOLATE OXIDASE SUBUNIT GLCE"/>
    <property type="match status" value="1"/>
</dbReference>
<protein>
    <submittedName>
        <fullName evidence="4">Glycolate oxidase FAD binding subunit</fullName>
    </submittedName>
</protein>
<gene>
    <name evidence="4" type="ORF">J2T55_000320</name>
</gene>
<dbReference type="SUPFAM" id="SSF55103">
    <property type="entry name" value="FAD-linked oxidases, C-terminal domain"/>
    <property type="match status" value="1"/>
</dbReference>
<evidence type="ECO:0000256" key="2">
    <source>
        <dbReference type="ARBA" id="ARBA00022827"/>
    </source>
</evidence>
<evidence type="ECO:0000256" key="1">
    <source>
        <dbReference type="ARBA" id="ARBA00022630"/>
    </source>
</evidence>
<dbReference type="InterPro" id="IPR036318">
    <property type="entry name" value="FAD-bd_PCMH-like_sf"/>
</dbReference>
<dbReference type="RefSeq" id="WP_310521959.1">
    <property type="nucleotide sequence ID" value="NZ_JANUCT010000002.1"/>
</dbReference>
<dbReference type="InterPro" id="IPR006094">
    <property type="entry name" value="Oxid_FAD_bind_N"/>
</dbReference>
<evidence type="ECO:0000313" key="4">
    <source>
        <dbReference type="EMBL" id="MCS3902324.1"/>
    </source>
</evidence>
<keyword evidence="1" id="KW-0285">Flavoprotein</keyword>
<keyword evidence="5" id="KW-1185">Reference proteome</keyword>
<evidence type="ECO:0000313" key="5">
    <source>
        <dbReference type="Proteomes" id="UP001204445"/>
    </source>
</evidence>
<dbReference type="Proteomes" id="UP001204445">
    <property type="component" value="Unassembled WGS sequence"/>
</dbReference>
<comment type="caution">
    <text evidence="4">The sequence shown here is derived from an EMBL/GenBank/DDBJ whole genome shotgun (WGS) entry which is preliminary data.</text>
</comment>
<reference evidence="4" key="1">
    <citation type="submission" date="2022-08" db="EMBL/GenBank/DDBJ databases">
        <title>Genomic Encyclopedia of Type Strains, Phase III (KMG-III): the genomes of soil and plant-associated and newly described type strains.</title>
        <authorList>
            <person name="Whitman W."/>
        </authorList>
    </citation>
    <scope>NUCLEOTIDE SEQUENCE</scope>
    <source>
        <strain evidence="4">HMT 1</strain>
    </source>
</reference>
<dbReference type="AlphaFoldDB" id="A0AAE3HJR5"/>
<organism evidence="4 5">
    <name type="scientific">Methylohalomonas lacus</name>
    <dbReference type="NCBI Taxonomy" id="398773"/>
    <lineage>
        <taxon>Bacteria</taxon>
        <taxon>Pseudomonadati</taxon>
        <taxon>Pseudomonadota</taxon>
        <taxon>Gammaproteobacteria</taxon>
        <taxon>Methylohalomonadales</taxon>
        <taxon>Methylohalomonadaceae</taxon>
        <taxon>Methylohalomonas</taxon>
    </lineage>
</organism>
<dbReference type="GO" id="GO:0003824">
    <property type="term" value="F:catalytic activity"/>
    <property type="evidence" value="ECO:0007669"/>
    <property type="project" value="InterPro"/>
</dbReference>
<dbReference type="PANTHER" id="PTHR11748">
    <property type="entry name" value="D-LACTATE DEHYDROGENASE"/>
    <property type="match status" value="1"/>
</dbReference>
<dbReference type="InterPro" id="IPR016164">
    <property type="entry name" value="FAD-linked_Oxase-like_C"/>
</dbReference>
<dbReference type="PROSITE" id="PS51387">
    <property type="entry name" value="FAD_PCMH"/>
    <property type="match status" value="1"/>
</dbReference>
<dbReference type="Gene3D" id="3.30.465.10">
    <property type="match status" value="1"/>
</dbReference>